<dbReference type="AlphaFoldDB" id="A0A2B7WVM3"/>
<keyword evidence="3" id="KW-1185">Reference proteome</keyword>
<comment type="caution">
    <text evidence="2">The sequence shown here is derived from an EMBL/GenBank/DDBJ whole genome shotgun (WGS) entry which is preliminary data.</text>
</comment>
<organism evidence="2 3">
    <name type="scientific">Polytolypa hystricis (strain UAMH7299)</name>
    <dbReference type="NCBI Taxonomy" id="1447883"/>
    <lineage>
        <taxon>Eukaryota</taxon>
        <taxon>Fungi</taxon>
        <taxon>Dikarya</taxon>
        <taxon>Ascomycota</taxon>
        <taxon>Pezizomycotina</taxon>
        <taxon>Eurotiomycetes</taxon>
        <taxon>Eurotiomycetidae</taxon>
        <taxon>Onygenales</taxon>
        <taxon>Onygenales incertae sedis</taxon>
        <taxon>Polytolypa</taxon>
    </lineage>
</organism>
<gene>
    <name evidence="2" type="ORF">AJ80_09108</name>
</gene>
<reference evidence="2 3" key="1">
    <citation type="submission" date="2017-10" db="EMBL/GenBank/DDBJ databases">
        <title>Comparative genomics in systemic dimorphic fungi from Ajellomycetaceae.</title>
        <authorList>
            <person name="Munoz J.F."/>
            <person name="Mcewen J.G."/>
            <person name="Clay O.K."/>
            <person name="Cuomo C.A."/>
        </authorList>
    </citation>
    <scope>NUCLEOTIDE SEQUENCE [LARGE SCALE GENOMIC DNA]</scope>
    <source>
        <strain evidence="2 3">UAMH7299</strain>
    </source>
</reference>
<dbReference type="Proteomes" id="UP000224634">
    <property type="component" value="Unassembled WGS sequence"/>
</dbReference>
<feature type="compositionally biased region" description="Basic and acidic residues" evidence="1">
    <location>
        <begin position="82"/>
        <end position="96"/>
    </location>
</feature>
<dbReference type="OrthoDB" id="419598at2759"/>
<evidence type="ECO:0000256" key="1">
    <source>
        <dbReference type="SAM" id="MobiDB-lite"/>
    </source>
</evidence>
<evidence type="ECO:0000313" key="2">
    <source>
        <dbReference type="EMBL" id="PGH00856.1"/>
    </source>
</evidence>
<feature type="region of interest" description="Disordered" evidence="1">
    <location>
        <begin position="33"/>
        <end position="96"/>
    </location>
</feature>
<dbReference type="EMBL" id="PDNA01000245">
    <property type="protein sequence ID" value="PGH00856.1"/>
    <property type="molecule type" value="Genomic_DNA"/>
</dbReference>
<sequence>MSAITVGIAAITGKFARCILGQVLKNPRVNIQGYWGHGPATRRGRWTGDVGDKGGRGVAGSAEGAAEDNRGGAPNEGTGDGSRGDGLRVDKGKCGD</sequence>
<accession>A0A2B7WVM3</accession>
<proteinExistence type="predicted"/>
<evidence type="ECO:0000313" key="3">
    <source>
        <dbReference type="Proteomes" id="UP000224634"/>
    </source>
</evidence>
<name>A0A2B7WVM3_POLH7</name>
<protein>
    <submittedName>
        <fullName evidence="2">Uncharacterized protein</fullName>
    </submittedName>
</protein>